<protein>
    <recommendedName>
        <fullName evidence="4">Orphan protein</fullName>
    </recommendedName>
</protein>
<comment type="caution">
    <text evidence="2">The sequence shown here is derived from an EMBL/GenBank/DDBJ whole genome shotgun (WGS) entry which is preliminary data.</text>
</comment>
<keyword evidence="3" id="KW-1185">Reference proteome</keyword>
<dbReference type="EMBL" id="AQGV01000012">
    <property type="protein sequence ID" value="MBE0367555.1"/>
    <property type="molecule type" value="Genomic_DNA"/>
</dbReference>
<evidence type="ECO:0000313" key="2">
    <source>
        <dbReference type="EMBL" id="MBE0367555.1"/>
    </source>
</evidence>
<evidence type="ECO:0000313" key="3">
    <source>
        <dbReference type="Proteomes" id="UP000615755"/>
    </source>
</evidence>
<evidence type="ECO:0008006" key="4">
    <source>
        <dbReference type="Google" id="ProtNLM"/>
    </source>
</evidence>
<gene>
    <name evidence="2" type="ORF">PAUR_a0934</name>
</gene>
<organism evidence="2 3">
    <name type="scientific">Pseudoalteromonas aurantia 208</name>
    <dbReference type="NCBI Taxonomy" id="1314867"/>
    <lineage>
        <taxon>Bacteria</taxon>
        <taxon>Pseudomonadati</taxon>
        <taxon>Pseudomonadota</taxon>
        <taxon>Gammaproteobacteria</taxon>
        <taxon>Alteromonadales</taxon>
        <taxon>Pseudoalteromonadaceae</taxon>
        <taxon>Pseudoalteromonas</taxon>
    </lineage>
</organism>
<dbReference type="Proteomes" id="UP000615755">
    <property type="component" value="Unassembled WGS sequence"/>
</dbReference>
<name>A0ABR9E999_9GAMM</name>
<sequence>MCSSVKPSRRTQSKSNTDITEMNTSQRARFTIVANIAAERRAKLHKYHPIKKQPNNLSWWHWLMSLLSK</sequence>
<feature type="compositionally biased region" description="Polar residues" evidence="1">
    <location>
        <begin position="13"/>
        <end position="24"/>
    </location>
</feature>
<dbReference type="RefSeq" id="WP_192506969.1">
    <property type="nucleotide sequence ID" value="NZ_AQGV01000012.1"/>
</dbReference>
<reference evidence="2 3" key="1">
    <citation type="submission" date="2015-03" db="EMBL/GenBank/DDBJ databases">
        <title>Genome sequence of Pseudoalteromonas aurantia.</title>
        <authorList>
            <person name="Xie B.-B."/>
            <person name="Rong J.-C."/>
            <person name="Qin Q.-L."/>
            <person name="Zhang Y.-Z."/>
        </authorList>
    </citation>
    <scope>NUCLEOTIDE SEQUENCE [LARGE SCALE GENOMIC DNA]</scope>
    <source>
        <strain evidence="2 3">208</strain>
    </source>
</reference>
<accession>A0ABR9E999</accession>
<feature type="region of interest" description="Disordered" evidence="1">
    <location>
        <begin position="1"/>
        <end position="24"/>
    </location>
</feature>
<proteinExistence type="predicted"/>
<evidence type="ECO:0000256" key="1">
    <source>
        <dbReference type="SAM" id="MobiDB-lite"/>
    </source>
</evidence>